<dbReference type="Proteomes" id="UP001500353">
    <property type="component" value="Unassembled WGS sequence"/>
</dbReference>
<dbReference type="NCBIfam" id="NF047798">
    <property type="entry name" value="leader_Chryseo"/>
    <property type="match status" value="1"/>
</dbReference>
<sequence length="68" mass="7522">MKNLKKLTRKDLKSLQGGGIGDCGAHFPEDPPMPGEPYTCPCNLYWCEAKGSCVHKNMMTPEYCETGL</sequence>
<evidence type="ECO:0000313" key="1">
    <source>
        <dbReference type="EMBL" id="GAA5094364.1"/>
    </source>
</evidence>
<comment type="caution">
    <text evidence="1">The sequence shown here is derived from an EMBL/GenBank/DDBJ whole genome shotgun (WGS) entry which is preliminary data.</text>
</comment>
<dbReference type="RefSeq" id="WP_345204643.1">
    <property type="nucleotide sequence ID" value="NZ_BAABHX010000003.1"/>
</dbReference>
<organism evidence="1 2">
    <name type="scientific">Chryseobacterium ginsengisoli</name>
    <dbReference type="NCBI Taxonomy" id="363853"/>
    <lineage>
        <taxon>Bacteria</taxon>
        <taxon>Pseudomonadati</taxon>
        <taxon>Bacteroidota</taxon>
        <taxon>Flavobacteriia</taxon>
        <taxon>Flavobacteriales</taxon>
        <taxon>Weeksellaceae</taxon>
        <taxon>Chryseobacterium group</taxon>
        <taxon>Chryseobacterium</taxon>
    </lineage>
</organism>
<protein>
    <recommendedName>
        <fullName evidence="3">Bacteriocin</fullName>
    </recommendedName>
</protein>
<proteinExistence type="predicted"/>
<name>A0ABP9MBX1_9FLAO</name>
<accession>A0ABP9MBX1</accession>
<evidence type="ECO:0008006" key="3">
    <source>
        <dbReference type="Google" id="ProtNLM"/>
    </source>
</evidence>
<keyword evidence="2" id="KW-1185">Reference proteome</keyword>
<gene>
    <name evidence="1" type="ORF">GCM10023210_25940</name>
</gene>
<dbReference type="InterPro" id="IPR058074">
    <property type="entry name" value="Bacteriocin-like"/>
</dbReference>
<reference evidence="2" key="1">
    <citation type="journal article" date="2019" name="Int. J. Syst. Evol. Microbiol.">
        <title>The Global Catalogue of Microorganisms (GCM) 10K type strain sequencing project: providing services to taxonomists for standard genome sequencing and annotation.</title>
        <authorList>
            <consortium name="The Broad Institute Genomics Platform"/>
            <consortium name="The Broad Institute Genome Sequencing Center for Infectious Disease"/>
            <person name="Wu L."/>
            <person name="Ma J."/>
        </authorList>
    </citation>
    <scope>NUCLEOTIDE SEQUENCE [LARGE SCALE GENOMIC DNA]</scope>
    <source>
        <strain evidence="2">JCM 18019</strain>
    </source>
</reference>
<evidence type="ECO:0000313" key="2">
    <source>
        <dbReference type="Proteomes" id="UP001500353"/>
    </source>
</evidence>
<dbReference type="EMBL" id="BAABHX010000003">
    <property type="protein sequence ID" value="GAA5094364.1"/>
    <property type="molecule type" value="Genomic_DNA"/>
</dbReference>